<sequence>MGHFISPVQDLVEQGPEKYKMFKVTVFLMAIFSALCAEIPSAISLESTFKPDVAERIETHPIYQKQVISEENHPIYRGEEHRNIGRVRVEPVRSLGNIVKHDMLSDEPAPSVATEVNRIDENFGFSGPMEVAYPDIPYAPGYGYGYASPNNYDVYGSSPADYYMEPDTSTFGLLWSQVPDARTMVNYAGKTFSWILSSVFVLLLGSFLTVGFCTYTNLCKITINGVGPIHEEMRALMTPERLEKISTAANFVKTAIDKYQKIQRVPEPGTRKRRAIV</sequence>
<evidence type="ECO:0000313" key="2">
    <source>
        <dbReference type="EMBL" id="CAH0723661.1"/>
    </source>
</evidence>
<keyword evidence="1" id="KW-0472">Membrane</keyword>
<evidence type="ECO:0000256" key="1">
    <source>
        <dbReference type="SAM" id="Phobius"/>
    </source>
</evidence>
<dbReference type="AlphaFoldDB" id="A0A8J9YEV9"/>
<organism evidence="2 3">
    <name type="scientific">Brenthis ino</name>
    <name type="common">lesser marbled fritillary</name>
    <dbReference type="NCBI Taxonomy" id="405034"/>
    <lineage>
        <taxon>Eukaryota</taxon>
        <taxon>Metazoa</taxon>
        <taxon>Ecdysozoa</taxon>
        <taxon>Arthropoda</taxon>
        <taxon>Hexapoda</taxon>
        <taxon>Insecta</taxon>
        <taxon>Pterygota</taxon>
        <taxon>Neoptera</taxon>
        <taxon>Endopterygota</taxon>
        <taxon>Lepidoptera</taxon>
        <taxon>Glossata</taxon>
        <taxon>Ditrysia</taxon>
        <taxon>Papilionoidea</taxon>
        <taxon>Nymphalidae</taxon>
        <taxon>Heliconiinae</taxon>
        <taxon>Argynnini</taxon>
        <taxon>Brenthis</taxon>
    </lineage>
</organism>
<keyword evidence="1" id="KW-1133">Transmembrane helix</keyword>
<dbReference type="EMBL" id="OV170224">
    <property type="protein sequence ID" value="CAH0723661.1"/>
    <property type="molecule type" value="Genomic_DNA"/>
</dbReference>
<evidence type="ECO:0000313" key="3">
    <source>
        <dbReference type="Proteomes" id="UP000838878"/>
    </source>
</evidence>
<protein>
    <submittedName>
        <fullName evidence="2">Uncharacterized protein</fullName>
    </submittedName>
</protein>
<accession>A0A8J9YEV9</accession>
<proteinExistence type="predicted"/>
<feature type="transmembrane region" description="Helical" evidence="1">
    <location>
        <begin position="192"/>
        <end position="212"/>
    </location>
</feature>
<keyword evidence="3" id="KW-1185">Reference proteome</keyword>
<name>A0A8J9YEV9_9NEOP</name>
<dbReference type="Proteomes" id="UP000838878">
    <property type="component" value="Chromosome 4"/>
</dbReference>
<reference evidence="2" key="1">
    <citation type="submission" date="2021-12" db="EMBL/GenBank/DDBJ databases">
        <authorList>
            <person name="Martin H S."/>
        </authorList>
    </citation>
    <scope>NUCLEOTIDE SEQUENCE</scope>
</reference>
<gene>
    <name evidence="2" type="ORF">BINO364_LOCUS9468</name>
</gene>
<dbReference type="OrthoDB" id="6618165at2759"/>
<keyword evidence="1" id="KW-0812">Transmembrane</keyword>
<feature type="non-terminal residue" evidence="2">
    <location>
        <position position="277"/>
    </location>
</feature>